<reference evidence="4" key="1">
    <citation type="journal article" date="2017" name="Nat. Microbiol.">
        <title>Global analysis of biosynthetic gene clusters reveals vast potential of secondary metabolite production in Penicillium species.</title>
        <authorList>
            <person name="Nielsen J.C."/>
            <person name="Grijseels S."/>
            <person name="Prigent S."/>
            <person name="Ji B."/>
            <person name="Dainat J."/>
            <person name="Nielsen K.F."/>
            <person name="Frisvad J.C."/>
            <person name="Workman M."/>
            <person name="Nielsen J."/>
        </authorList>
    </citation>
    <scope>NUCLEOTIDE SEQUENCE [LARGE SCALE GENOMIC DNA]</scope>
    <source>
        <strain evidence="4">IBT 24891</strain>
    </source>
</reference>
<dbReference type="OrthoDB" id="3509362at2759"/>
<evidence type="ECO:0000256" key="1">
    <source>
        <dbReference type="ARBA" id="ARBA00004123"/>
    </source>
</evidence>
<dbReference type="AlphaFoldDB" id="A0A1V6T9C9"/>
<dbReference type="GO" id="GO:0005634">
    <property type="term" value="C:nucleus"/>
    <property type="evidence" value="ECO:0007669"/>
    <property type="project" value="UniProtKB-SubCell"/>
</dbReference>
<dbReference type="STRING" id="303698.A0A1V6T9C9"/>
<dbReference type="GO" id="GO:0045944">
    <property type="term" value="P:positive regulation of transcription by RNA polymerase II"/>
    <property type="evidence" value="ECO:0007669"/>
    <property type="project" value="TreeGrafter"/>
</dbReference>
<dbReference type="PANTHER" id="PTHR37534:SF43">
    <property type="entry name" value="FINGER DOMAIN PROTEIN, PUTATIVE (AFU_ORTHOLOGUE AFUA_1G01850)-RELATED"/>
    <property type="match status" value="1"/>
</dbReference>
<dbReference type="GO" id="GO:0003700">
    <property type="term" value="F:DNA-binding transcription factor activity"/>
    <property type="evidence" value="ECO:0007669"/>
    <property type="project" value="TreeGrafter"/>
</dbReference>
<dbReference type="Pfam" id="PF11951">
    <property type="entry name" value="Fungal_trans_2"/>
    <property type="match status" value="1"/>
</dbReference>
<evidence type="ECO:0000256" key="2">
    <source>
        <dbReference type="ARBA" id="ARBA00023242"/>
    </source>
</evidence>
<dbReference type="InterPro" id="IPR021858">
    <property type="entry name" value="Fun_TF"/>
</dbReference>
<dbReference type="GO" id="GO:0000976">
    <property type="term" value="F:transcription cis-regulatory region binding"/>
    <property type="evidence" value="ECO:0007669"/>
    <property type="project" value="TreeGrafter"/>
</dbReference>
<dbReference type="EMBL" id="MLKD01000009">
    <property type="protein sequence ID" value="OQE22972.1"/>
    <property type="molecule type" value="Genomic_DNA"/>
</dbReference>
<protein>
    <submittedName>
        <fullName evidence="3">Uncharacterized protein</fullName>
    </submittedName>
</protein>
<comment type="subcellular location">
    <subcellularLocation>
        <location evidence="1">Nucleus</location>
    </subcellularLocation>
</comment>
<dbReference type="PANTHER" id="PTHR37534">
    <property type="entry name" value="TRANSCRIPTIONAL ACTIVATOR PROTEIN UGA3"/>
    <property type="match status" value="1"/>
</dbReference>
<dbReference type="Proteomes" id="UP000191285">
    <property type="component" value="Unassembled WGS sequence"/>
</dbReference>
<accession>A0A1V6T9C9</accession>
<name>A0A1V6T9C9_9EURO</name>
<gene>
    <name evidence="3" type="ORF">PENSTE_c009G04493</name>
</gene>
<evidence type="ECO:0000313" key="4">
    <source>
        <dbReference type="Proteomes" id="UP000191285"/>
    </source>
</evidence>
<comment type="caution">
    <text evidence="3">The sequence shown here is derived from an EMBL/GenBank/DDBJ whole genome shotgun (WGS) entry which is preliminary data.</text>
</comment>
<proteinExistence type="predicted"/>
<sequence length="369" mass="41544">MLFPAAPELFLQRMISAAMETPHLLYALLAAACSHHSRLIKDATPHPKVTCLKYTNMAISNLRETLQDPSQSLKAETVTTAMALCTNDVCNGNMHVWRTHLRGVLRLLAASLRHQRELYSLEDSFLLSLAKWFKTMDIIAALSGLDGECIHDPEDSLLDRGSILGSDSDFIDDICGYSLDLIPYMARISKMVRSQNTSQISADISLIDAPSAQTMNEAEDLETGIASLIDKPISGSSFREGEVFVTELQSTHLAFVHSTLLHLHRRVQQLPIDHVKVRTDIRNILDAIGNIDPKSTANILILWPVFSAGCETTFLSERDMIRERMGIMENFGMGNFTRTRDLLERFWQSKTELRWDEHFARLGLELVLF</sequence>
<organism evidence="3 4">
    <name type="scientific">Penicillium steckii</name>
    <dbReference type="NCBI Taxonomy" id="303698"/>
    <lineage>
        <taxon>Eukaryota</taxon>
        <taxon>Fungi</taxon>
        <taxon>Dikarya</taxon>
        <taxon>Ascomycota</taxon>
        <taxon>Pezizomycotina</taxon>
        <taxon>Eurotiomycetes</taxon>
        <taxon>Eurotiomycetidae</taxon>
        <taxon>Eurotiales</taxon>
        <taxon>Aspergillaceae</taxon>
        <taxon>Penicillium</taxon>
    </lineage>
</organism>
<evidence type="ECO:0000313" key="3">
    <source>
        <dbReference type="EMBL" id="OQE22972.1"/>
    </source>
</evidence>
<keyword evidence="4" id="KW-1185">Reference proteome</keyword>
<keyword evidence="2" id="KW-0539">Nucleus</keyword>